<dbReference type="PROSITE" id="PS50157">
    <property type="entry name" value="ZINC_FINGER_C2H2_2"/>
    <property type="match status" value="1"/>
</dbReference>
<keyword evidence="10" id="KW-1185">Reference proteome</keyword>
<keyword evidence="2" id="KW-0479">Metal-binding</keyword>
<dbReference type="InterPro" id="IPR036236">
    <property type="entry name" value="Znf_C2H2_sf"/>
</dbReference>
<proteinExistence type="predicted"/>
<keyword evidence="3 6" id="KW-0863">Zinc-finger</keyword>
<accession>A0AAW1M0P4</accession>
<dbReference type="Proteomes" id="UP001443914">
    <property type="component" value="Unassembled WGS sequence"/>
</dbReference>
<evidence type="ECO:0000256" key="1">
    <source>
        <dbReference type="ARBA" id="ARBA00004123"/>
    </source>
</evidence>
<evidence type="ECO:0000256" key="7">
    <source>
        <dbReference type="SAM" id="MobiDB-lite"/>
    </source>
</evidence>
<dbReference type="PROSITE" id="PS00028">
    <property type="entry name" value="ZINC_FINGER_C2H2_1"/>
    <property type="match status" value="1"/>
</dbReference>
<dbReference type="AlphaFoldDB" id="A0AAW1M0P4"/>
<dbReference type="InterPro" id="IPR044246">
    <property type="entry name" value="ZFP3-like"/>
</dbReference>
<dbReference type="GO" id="GO:0009788">
    <property type="term" value="P:negative regulation of abscisic acid-activated signaling pathway"/>
    <property type="evidence" value="ECO:0007669"/>
    <property type="project" value="InterPro"/>
</dbReference>
<dbReference type="InterPro" id="IPR013087">
    <property type="entry name" value="Znf_C2H2_type"/>
</dbReference>
<dbReference type="FunFam" id="3.30.160.60:FF:001366">
    <property type="entry name" value="Zinc finger protein 2"/>
    <property type="match status" value="1"/>
</dbReference>
<dbReference type="PANTHER" id="PTHR47287:SF15">
    <property type="entry name" value="ZINC FINGER PROTEIN 3-LIKE"/>
    <property type="match status" value="1"/>
</dbReference>
<evidence type="ECO:0000256" key="3">
    <source>
        <dbReference type="ARBA" id="ARBA00022771"/>
    </source>
</evidence>
<evidence type="ECO:0000313" key="10">
    <source>
        <dbReference type="Proteomes" id="UP001443914"/>
    </source>
</evidence>
<keyword evidence="5" id="KW-0539">Nucleus</keyword>
<evidence type="ECO:0000313" key="9">
    <source>
        <dbReference type="EMBL" id="KAK9742188.1"/>
    </source>
</evidence>
<evidence type="ECO:0000256" key="2">
    <source>
        <dbReference type="ARBA" id="ARBA00022723"/>
    </source>
</evidence>
<evidence type="ECO:0000256" key="5">
    <source>
        <dbReference type="ARBA" id="ARBA00023242"/>
    </source>
</evidence>
<keyword evidence="4" id="KW-0862">Zinc</keyword>
<dbReference type="PANTHER" id="PTHR47287">
    <property type="entry name" value="C2H2 AND C2HC ZINC FINGERS SUPERFAMILY PROTEIN"/>
    <property type="match status" value="1"/>
</dbReference>
<evidence type="ECO:0000259" key="8">
    <source>
        <dbReference type="PROSITE" id="PS50157"/>
    </source>
</evidence>
<dbReference type="GO" id="GO:0005634">
    <property type="term" value="C:nucleus"/>
    <property type="evidence" value="ECO:0007669"/>
    <property type="project" value="UniProtKB-SubCell"/>
</dbReference>
<comment type="caution">
    <text evidence="9">The sequence shown here is derived from an EMBL/GenBank/DDBJ whole genome shotgun (WGS) entry which is preliminary data.</text>
</comment>
<evidence type="ECO:0000256" key="4">
    <source>
        <dbReference type="ARBA" id="ARBA00022833"/>
    </source>
</evidence>
<protein>
    <recommendedName>
        <fullName evidence="8">C2H2-type domain-containing protein</fullName>
    </recommendedName>
</protein>
<evidence type="ECO:0000256" key="6">
    <source>
        <dbReference type="PROSITE-ProRule" id="PRU00042"/>
    </source>
</evidence>
<dbReference type="Gene3D" id="3.30.160.60">
    <property type="entry name" value="Classic Zinc Finger"/>
    <property type="match status" value="1"/>
</dbReference>
<feature type="compositionally biased region" description="Basic and acidic residues" evidence="7">
    <location>
        <begin position="1"/>
        <end position="10"/>
    </location>
</feature>
<dbReference type="SUPFAM" id="SSF57667">
    <property type="entry name" value="beta-beta-alpha zinc fingers"/>
    <property type="match status" value="1"/>
</dbReference>
<name>A0AAW1M0P4_SAPOF</name>
<gene>
    <name evidence="9" type="ORF">RND81_03G153900</name>
</gene>
<sequence>MKDVFIERCHSGTSSTKSPHQDENERETVSQVKLKLDSGHEISTELNLIDCFNTGSSDQSSSETPQGFESEPRVFPCNYCQRKFYSSQALGGHQNAHKRERSIAKRNQRIGATIAATAAAFGHPYLQNQHQNYANLASLPLHGSPNRSLGIQVHSMTHKPPNYMTPMSSSSGGGNVYGHNGWLRLPIEQQPAVGKLAADTVSRGGAAAAAARFTTGWWTSNNAQEDSTKLDLSLKL</sequence>
<feature type="region of interest" description="Disordered" evidence="7">
    <location>
        <begin position="1"/>
        <end position="29"/>
    </location>
</feature>
<organism evidence="9 10">
    <name type="scientific">Saponaria officinalis</name>
    <name type="common">Common soapwort</name>
    <name type="synonym">Lychnis saponaria</name>
    <dbReference type="NCBI Taxonomy" id="3572"/>
    <lineage>
        <taxon>Eukaryota</taxon>
        <taxon>Viridiplantae</taxon>
        <taxon>Streptophyta</taxon>
        <taxon>Embryophyta</taxon>
        <taxon>Tracheophyta</taxon>
        <taxon>Spermatophyta</taxon>
        <taxon>Magnoliopsida</taxon>
        <taxon>eudicotyledons</taxon>
        <taxon>Gunneridae</taxon>
        <taxon>Pentapetalae</taxon>
        <taxon>Caryophyllales</taxon>
        <taxon>Caryophyllaceae</taxon>
        <taxon>Caryophylleae</taxon>
        <taxon>Saponaria</taxon>
    </lineage>
</organism>
<reference evidence="9" key="1">
    <citation type="submission" date="2024-03" db="EMBL/GenBank/DDBJ databases">
        <title>WGS assembly of Saponaria officinalis var. Norfolk2.</title>
        <authorList>
            <person name="Jenkins J."/>
            <person name="Shu S."/>
            <person name="Grimwood J."/>
            <person name="Barry K."/>
            <person name="Goodstein D."/>
            <person name="Schmutz J."/>
            <person name="Leebens-Mack J."/>
            <person name="Osbourn A."/>
        </authorList>
    </citation>
    <scope>NUCLEOTIDE SEQUENCE [LARGE SCALE GENOMIC DNA]</scope>
    <source>
        <strain evidence="9">JIC</strain>
    </source>
</reference>
<feature type="compositionally biased region" description="Basic and acidic residues" evidence="7">
    <location>
        <begin position="19"/>
        <end position="29"/>
    </location>
</feature>
<dbReference type="GO" id="GO:0008270">
    <property type="term" value="F:zinc ion binding"/>
    <property type="evidence" value="ECO:0007669"/>
    <property type="project" value="UniProtKB-KW"/>
</dbReference>
<feature type="domain" description="C2H2-type" evidence="8">
    <location>
        <begin position="75"/>
        <end position="102"/>
    </location>
</feature>
<dbReference type="EMBL" id="JBDFQZ010000003">
    <property type="protein sequence ID" value="KAK9742188.1"/>
    <property type="molecule type" value="Genomic_DNA"/>
</dbReference>
<comment type="subcellular location">
    <subcellularLocation>
        <location evidence="1">Nucleus</location>
    </subcellularLocation>
</comment>